<feature type="transmembrane region" description="Helical" evidence="6">
    <location>
        <begin position="82"/>
        <end position="100"/>
    </location>
</feature>
<dbReference type="InterPro" id="IPR005829">
    <property type="entry name" value="Sugar_transporter_CS"/>
</dbReference>
<dbReference type="InterPro" id="IPR005828">
    <property type="entry name" value="MFS_sugar_transport-like"/>
</dbReference>
<comment type="similarity">
    <text evidence="2">Belongs to the major facilitator superfamily. Sugar transporter (TC 2.A.1.1) family.</text>
</comment>
<dbReference type="InterPro" id="IPR036259">
    <property type="entry name" value="MFS_trans_sf"/>
</dbReference>
<feature type="transmembrane region" description="Helical" evidence="6">
    <location>
        <begin position="167"/>
        <end position="190"/>
    </location>
</feature>
<protein>
    <recommendedName>
        <fullName evidence="7">Major facilitator superfamily (MFS) profile domain-containing protein</fullName>
    </recommendedName>
</protein>
<evidence type="ECO:0000256" key="3">
    <source>
        <dbReference type="ARBA" id="ARBA00022692"/>
    </source>
</evidence>
<dbReference type="AlphaFoldDB" id="A0A7S0ZJI4"/>
<evidence type="ECO:0000256" key="4">
    <source>
        <dbReference type="ARBA" id="ARBA00022989"/>
    </source>
</evidence>
<dbReference type="Gene3D" id="1.20.1250.20">
    <property type="entry name" value="MFS general substrate transporter like domains"/>
    <property type="match status" value="2"/>
</dbReference>
<name>A0A7S0ZJI4_9RHOD</name>
<feature type="domain" description="Major facilitator superfamily (MFS) profile" evidence="7">
    <location>
        <begin position="13"/>
        <end position="422"/>
    </location>
</feature>
<feature type="transmembrane region" description="Helical" evidence="6">
    <location>
        <begin position="333"/>
        <end position="357"/>
    </location>
</feature>
<proteinExistence type="inferred from homology"/>
<feature type="transmembrane region" description="Helical" evidence="6">
    <location>
        <begin position="394"/>
        <end position="415"/>
    </location>
</feature>
<dbReference type="Pfam" id="PF00083">
    <property type="entry name" value="Sugar_tr"/>
    <property type="match status" value="1"/>
</dbReference>
<dbReference type="GO" id="GO:0005351">
    <property type="term" value="F:carbohydrate:proton symporter activity"/>
    <property type="evidence" value="ECO:0007669"/>
    <property type="project" value="TreeGrafter"/>
</dbReference>
<dbReference type="SUPFAM" id="SSF103473">
    <property type="entry name" value="MFS general substrate transporter"/>
    <property type="match status" value="1"/>
</dbReference>
<organism evidence="8">
    <name type="scientific">Timspurckia oligopyrenoides</name>
    <dbReference type="NCBI Taxonomy" id="708627"/>
    <lineage>
        <taxon>Eukaryota</taxon>
        <taxon>Rhodophyta</taxon>
        <taxon>Bangiophyceae</taxon>
        <taxon>Porphyridiales</taxon>
        <taxon>Porphyridiaceae</taxon>
        <taxon>Timspurckia</taxon>
    </lineage>
</organism>
<comment type="subcellular location">
    <subcellularLocation>
        <location evidence="1">Membrane</location>
        <topology evidence="1">Multi-pass membrane protein</topology>
    </subcellularLocation>
</comment>
<reference evidence="8" key="1">
    <citation type="submission" date="2021-01" db="EMBL/GenBank/DDBJ databases">
        <authorList>
            <person name="Corre E."/>
            <person name="Pelletier E."/>
            <person name="Niang G."/>
            <person name="Scheremetjew M."/>
            <person name="Finn R."/>
            <person name="Kale V."/>
            <person name="Holt S."/>
            <person name="Cochrane G."/>
            <person name="Meng A."/>
            <person name="Brown T."/>
            <person name="Cohen L."/>
        </authorList>
    </citation>
    <scope>NUCLEOTIDE SEQUENCE</scope>
    <source>
        <strain evidence="8">CCMP3278</strain>
    </source>
</reference>
<evidence type="ECO:0000256" key="6">
    <source>
        <dbReference type="SAM" id="Phobius"/>
    </source>
</evidence>
<evidence type="ECO:0000256" key="1">
    <source>
        <dbReference type="ARBA" id="ARBA00004141"/>
    </source>
</evidence>
<feature type="transmembrane region" description="Helical" evidence="6">
    <location>
        <begin position="301"/>
        <end position="321"/>
    </location>
</feature>
<dbReference type="InterPro" id="IPR003663">
    <property type="entry name" value="Sugar/inositol_transpt"/>
</dbReference>
<keyword evidence="4 6" id="KW-1133">Transmembrane helix</keyword>
<keyword evidence="5 6" id="KW-0472">Membrane</keyword>
<feature type="transmembrane region" description="Helical" evidence="6">
    <location>
        <begin position="236"/>
        <end position="260"/>
    </location>
</feature>
<feature type="transmembrane region" description="Helical" evidence="6">
    <location>
        <begin position="49"/>
        <end position="70"/>
    </location>
</feature>
<accession>A0A7S0ZJI4</accession>
<feature type="transmembrane region" description="Helical" evidence="6">
    <location>
        <begin position="106"/>
        <end position="127"/>
    </location>
</feature>
<feature type="transmembrane region" description="Helical" evidence="6">
    <location>
        <begin position="7"/>
        <end position="29"/>
    </location>
</feature>
<dbReference type="InterPro" id="IPR020846">
    <property type="entry name" value="MFS_dom"/>
</dbReference>
<dbReference type="CDD" id="cd17315">
    <property type="entry name" value="MFS_GLUT_like"/>
    <property type="match status" value="1"/>
</dbReference>
<evidence type="ECO:0000256" key="2">
    <source>
        <dbReference type="ARBA" id="ARBA00010992"/>
    </source>
</evidence>
<dbReference type="EMBL" id="HBFP01011415">
    <property type="protein sequence ID" value="CAD8823847.1"/>
    <property type="molecule type" value="Transcribed_RNA"/>
</dbReference>
<keyword evidence="3 6" id="KW-0812">Transmembrane</keyword>
<dbReference type="InterPro" id="IPR050360">
    <property type="entry name" value="MFS_Sugar_Transporters"/>
</dbReference>
<gene>
    <name evidence="8" type="ORF">TOLI1172_LOCUS8246</name>
</gene>
<evidence type="ECO:0000259" key="7">
    <source>
        <dbReference type="PROSITE" id="PS50850"/>
    </source>
</evidence>
<dbReference type="PRINTS" id="PR00171">
    <property type="entry name" value="SUGRTRNSPORT"/>
</dbReference>
<evidence type="ECO:0000256" key="5">
    <source>
        <dbReference type="ARBA" id="ARBA00023136"/>
    </source>
</evidence>
<dbReference type="GO" id="GO:0016020">
    <property type="term" value="C:membrane"/>
    <property type="evidence" value="ECO:0007669"/>
    <property type="project" value="UniProtKB-SubCell"/>
</dbReference>
<dbReference type="PANTHER" id="PTHR48022">
    <property type="entry name" value="PLASTIDIC GLUCOSE TRANSPORTER 4"/>
    <property type="match status" value="1"/>
</dbReference>
<evidence type="ECO:0000313" key="8">
    <source>
        <dbReference type="EMBL" id="CAD8823847.1"/>
    </source>
</evidence>
<dbReference type="PANTHER" id="PTHR48022:SF2">
    <property type="entry name" value="PLASTIDIC GLUCOSE TRANSPORTER 4"/>
    <property type="match status" value="1"/>
</dbReference>
<dbReference type="PROSITE" id="PS00216">
    <property type="entry name" value="SUGAR_TRANSPORT_1"/>
    <property type="match status" value="1"/>
</dbReference>
<dbReference type="PROSITE" id="PS50850">
    <property type="entry name" value="MFS"/>
    <property type="match status" value="1"/>
</dbReference>
<feature type="transmembrane region" description="Helical" evidence="6">
    <location>
        <begin position="139"/>
        <end position="161"/>
    </location>
</feature>
<sequence length="431" mass="47169">MMFSIVSIDICGAVISASWGAFCFGYHMAVLNGPLEIISEQMHFNSNSLLKGFVVSSLLLGALVGSLSAGKYADLYGRRTTLLYNSIILVLGPLGCALATSPWILAAWRFICGCGVGTCSVLVPVFISEMSPDQYKGVFGTFNQLFICIGIFTALFTSLPLKLSSPYWWRFMFAFAIIPAALHSAGCWYFSTESRTRQSFHRETEKSFSSSDENLRVPAADLSIYEALSSPLDRSLILSGCLLFALRQFSGINMVVFYSSDTFRNAGVELELWASAAAAFVHMVGTAISSCLIVRISRKRLLLGSFTGMGFSMILLVYAFSSHSGISRAAPHLSIFGTFSFIFSFSLGCGPLPTLLLPEIFPPLLRARGTSLSLATHWASIFILGLIFLRMVEIIGMSMTYLFFSIVCFSAVFFIHNDPSFKSLQSDNDAL</sequence>
<feature type="transmembrane region" description="Helical" evidence="6">
    <location>
        <begin position="369"/>
        <end position="388"/>
    </location>
</feature>
<feature type="transmembrane region" description="Helical" evidence="6">
    <location>
        <begin position="272"/>
        <end position="294"/>
    </location>
</feature>